<organism evidence="6">
    <name type="scientific">Streptomyces sp. SID7499</name>
    <dbReference type="NCBI Taxonomy" id="2706086"/>
    <lineage>
        <taxon>Bacteria</taxon>
        <taxon>Bacillati</taxon>
        <taxon>Actinomycetota</taxon>
        <taxon>Actinomycetes</taxon>
        <taxon>Kitasatosporales</taxon>
        <taxon>Streptomycetaceae</taxon>
        <taxon>Streptomyces</taxon>
    </lineage>
</organism>
<dbReference type="SUPFAM" id="SSF81338">
    <property type="entry name" value="Aquaporin-like"/>
    <property type="match status" value="1"/>
</dbReference>
<dbReference type="Gene3D" id="1.20.1080.10">
    <property type="entry name" value="Glycerol uptake facilitator protein"/>
    <property type="match status" value="1"/>
</dbReference>
<evidence type="ECO:0000256" key="4">
    <source>
        <dbReference type="ARBA" id="ARBA00023136"/>
    </source>
</evidence>
<reference evidence="6" key="1">
    <citation type="submission" date="2020-01" db="EMBL/GenBank/DDBJ databases">
        <title>Insect and environment-associated Actinomycetes.</title>
        <authorList>
            <person name="Currrie C."/>
            <person name="Chevrette M."/>
            <person name="Carlson C."/>
            <person name="Stubbendieck R."/>
            <person name="Wendt-Pienkowski E."/>
        </authorList>
    </citation>
    <scope>NUCLEOTIDE SEQUENCE</scope>
    <source>
        <strain evidence="6">SID7499</strain>
    </source>
</reference>
<dbReference type="AlphaFoldDB" id="A0A6G3WTT7"/>
<keyword evidence="2 5" id="KW-0812">Transmembrane</keyword>
<dbReference type="GO" id="GO:0016020">
    <property type="term" value="C:membrane"/>
    <property type="evidence" value="ECO:0007669"/>
    <property type="project" value="UniProtKB-SubCell"/>
</dbReference>
<protein>
    <submittedName>
        <fullName evidence="6">Aquaporin family protein</fullName>
    </submittedName>
</protein>
<proteinExistence type="predicted"/>
<evidence type="ECO:0000256" key="1">
    <source>
        <dbReference type="ARBA" id="ARBA00004141"/>
    </source>
</evidence>
<feature type="non-terminal residue" evidence="6">
    <location>
        <position position="1"/>
    </location>
</feature>
<name>A0A6G3WTT7_9ACTN</name>
<gene>
    <name evidence="6" type="ORF">G3M58_21135</name>
</gene>
<evidence type="ECO:0000256" key="3">
    <source>
        <dbReference type="ARBA" id="ARBA00022989"/>
    </source>
</evidence>
<dbReference type="EMBL" id="JAAGMN010002117">
    <property type="protein sequence ID" value="NEE08946.1"/>
    <property type="molecule type" value="Genomic_DNA"/>
</dbReference>
<evidence type="ECO:0000256" key="5">
    <source>
        <dbReference type="SAM" id="Phobius"/>
    </source>
</evidence>
<comment type="caution">
    <text evidence="6">The sequence shown here is derived from an EMBL/GenBank/DDBJ whole genome shotgun (WGS) entry which is preliminary data.</text>
</comment>
<feature type="transmembrane region" description="Helical" evidence="5">
    <location>
        <begin position="20"/>
        <end position="41"/>
    </location>
</feature>
<accession>A0A6G3WTT7</accession>
<dbReference type="InterPro" id="IPR023271">
    <property type="entry name" value="Aquaporin-like"/>
</dbReference>
<evidence type="ECO:0000313" key="6">
    <source>
        <dbReference type="EMBL" id="NEE08946.1"/>
    </source>
</evidence>
<keyword evidence="3 5" id="KW-1133">Transmembrane helix</keyword>
<evidence type="ECO:0000256" key="2">
    <source>
        <dbReference type="ARBA" id="ARBA00022692"/>
    </source>
</evidence>
<keyword evidence="4 5" id="KW-0472">Membrane</keyword>
<sequence>RIVHALLPLPNKGGSDWGYAWVPIVGPLVGGALAGGLYNLAFA</sequence>
<comment type="subcellular location">
    <subcellularLocation>
        <location evidence="1">Membrane</location>
        <topology evidence="1">Multi-pass membrane protein</topology>
    </subcellularLocation>
</comment>